<dbReference type="Pfam" id="PF00069">
    <property type="entry name" value="Pkinase"/>
    <property type="match status" value="1"/>
</dbReference>
<dbReference type="Gene3D" id="1.10.510.10">
    <property type="entry name" value="Transferase(Phosphotransferase) domain 1"/>
    <property type="match status" value="1"/>
</dbReference>
<keyword evidence="3" id="KW-0547">Nucleotide-binding</keyword>
<keyword evidence="5" id="KW-0067">ATP-binding</keyword>
<evidence type="ECO:0000256" key="4">
    <source>
        <dbReference type="ARBA" id="ARBA00022777"/>
    </source>
</evidence>
<dbReference type="Proteomes" id="UP000602510">
    <property type="component" value="Unassembled WGS sequence"/>
</dbReference>
<keyword evidence="4 7" id="KW-0418">Kinase</keyword>
<accession>A0A833SS20</accession>
<dbReference type="PANTHER" id="PTHR11584:SF369">
    <property type="entry name" value="MITOGEN-ACTIVATED PROTEIN KINASE KINASE KINASE 19-RELATED"/>
    <property type="match status" value="1"/>
</dbReference>
<organism evidence="7 8">
    <name type="scientific">Phytophthora infestans</name>
    <name type="common">Potato late blight agent</name>
    <name type="synonym">Botrytis infestans</name>
    <dbReference type="NCBI Taxonomy" id="4787"/>
    <lineage>
        <taxon>Eukaryota</taxon>
        <taxon>Sar</taxon>
        <taxon>Stramenopiles</taxon>
        <taxon>Oomycota</taxon>
        <taxon>Peronosporomycetes</taxon>
        <taxon>Peronosporales</taxon>
        <taxon>Peronosporaceae</taxon>
        <taxon>Phytophthora</taxon>
    </lineage>
</organism>
<evidence type="ECO:0000256" key="1">
    <source>
        <dbReference type="ARBA" id="ARBA00022527"/>
    </source>
</evidence>
<evidence type="ECO:0000256" key="2">
    <source>
        <dbReference type="ARBA" id="ARBA00022679"/>
    </source>
</evidence>
<evidence type="ECO:0000259" key="6">
    <source>
        <dbReference type="PROSITE" id="PS50011"/>
    </source>
</evidence>
<sequence>MLGVKAWEKLYEAALGLEFLHERGVVHADLKGDNILIGEDGCAKLTDFGLSAVVSDGANSSTSPVGALRWKAPECMGTSGKPATFASDIFSLGMCIIEAITWELSVGTRAP</sequence>
<reference evidence="7" key="1">
    <citation type="submission" date="2020-04" db="EMBL/GenBank/DDBJ databases">
        <title>Hybrid Assembly of Korean Phytophthora infestans isolates.</title>
        <authorList>
            <person name="Prokchorchik M."/>
            <person name="Lee Y."/>
            <person name="Seo J."/>
            <person name="Cho J.-H."/>
            <person name="Park Y.-E."/>
            <person name="Jang D.-C."/>
            <person name="Im J.-S."/>
            <person name="Choi J.-G."/>
            <person name="Park H.-J."/>
            <person name="Lee G.-B."/>
            <person name="Lee Y.-G."/>
            <person name="Hong S.-Y."/>
            <person name="Cho K."/>
            <person name="Sohn K.H."/>
        </authorList>
    </citation>
    <scope>NUCLEOTIDE SEQUENCE</scope>
    <source>
        <strain evidence="7">KR_1_A1</strain>
    </source>
</reference>
<evidence type="ECO:0000256" key="5">
    <source>
        <dbReference type="ARBA" id="ARBA00022840"/>
    </source>
</evidence>
<dbReference type="AlphaFoldDB" id="A0A833SS20"/>
<name>A0A833SS20_PHYIN</name>
<evidence type="ECO:0000256" key="3">
    <source>
        <dbReference type="ARBA" id="ARBA00022741"/>
    </source>
</evidence>
<evidence type="ECO:0000313" key="8">
    <source>
        <dbReference type="Proteomes" id="UP000602510"/>
    </source>
</evidence>
<protein>
    <submittedName>
        <fullName evidence="7">Protein kinase domain</fullName>
    </submittedName>
</protein>
<dbReference type="SUPFAM" id="SSF56112">
    <property type="entry name" value="Protein kinase-like (PK-like)"/>
    <property type="match status" value="1"/>
</dbReference>
<keyword evidence="2" id="KW-0808">Transferase</keyword>
<keyword evidence="1" id="KW-0723">Serine/threonine-protein kinase</keyword>
<dbReference type="InterPro" id="IPR008271">
    <property type="entry name" value="Ser/Thr_kinase_AS"/>
</dbReference>
<feature type="domain" description="Protein kinase" evidence="6">
    <location>
        <begin position="1"/>
        <end position="111"/>
    </location>
</feature>
<dbReference type="PROSITE" id="PS00108">
    <property type="entry name" value="PROTEIN_KINASE_ST"/>
    <property type="match status" value="1"/>
</dbReference>
<keyword evidence="8" id="KW-1185">Reference proteome</keyword>
<dbReference type="PROSITE" id="PS50011">
    <property type="entry name" value="PROTEIN_KINASE_DOM"/>
    <property type="match status" value="1"/>
</dbReference>
<dbReference type="InterPro" id="IPR000719">
    <property type="entry name" value="Prot_kinase_dom"/>
</dbReference>
<comment type="caution">
    <text evidence="7">The sequence shown here is derived from an EMBL/GenBank/DDBJ whole genome shotgun (WGS) entry which is preliminary data.</text>
</comment>
<proteinExistence type="predicted"/>
<dbReference type="EMBL" id="WSZM01000257">
    <property type="protein sequence ID" value="KAF4036943.1"/>
    <property type="molecule type" value="Genomic_DNA"/>
</dbReference>
<dbReference type="GO" id="GO:0004674">
    <property type="term" value="F:protein serine/threonine kinase activity"/>
    <property type="evidence" value="ECO:0007669"/>
    <property type="project" value="UniProtKB-KW"/>
</dbReference>
<dbReference type="InterPro" id="IPR011009">
    <property type="entry name" value="Kinase-like_dom_sf"/>
</dbReference>
<evidence type="ECO:0000313" key="7">
    <source>
        <dbReference type="EMBL" id="KAF4036943.1"/>
    </source>
</evidence>
<gene>
    <name evidence="7" type="ORF">GN244_ATG11037</name>
</gene>
<dbReference type="GO" id="GO:0005524">
    <property type="term" value="F:ATP binding"/>
    <property type="evidence" value="ECO:0007669"/>
    <property type="project" value="UniProtKB-KW"/>
</dbReference>
<dbReference type="PANTHER" id="PTHR11584">
    <property type="entry name" value="SERINE/THREONINE PROTEIN KINASE"/>
    <property type="match status" value="1"/>
</dbReference>